<evidence type="ECO:0000256" key="3">
    <source>
        <dbReference type="ARBA" id="ARBA00022670"/>
    </source>
</evidence>
<dbReference type="GO" id="GO:0005737">
    <property type="term" value="C:cytoplasm"/>
    <property type="evidence" value="ECO:0007669"/>
    <property type="project" value="TreeGrafter"/>
</dbReference>
<evidence type="ECO:0000256" key="8">
    <source>
        <dbReference type="PIRSR" id="PIRSR634016-1"/>
    </source>
</evidence>
<name>A0AAE0GN17_9CHLO</name>
<feature type="domain" description="Peptidase M1 membrane alanine aminopeptidase" evidence="13">
    <location>
        <begin position="339"/>
        <end position="470"/>
    </location>
</feature>
<dbReference type="PRINTS" id="PR00756">
    <property type="entry name" value="ALADIPTASE"/>
</dbReference>
<dbReference type="InterPro" id="IPR050344">
    <property type="entry name" value="Peptidase_M1_aminopeptidases"/>
</dbReference>
<proteinExistence type="inferred from homology"/>
<dbReference type="Pfam" id="PF01433">
    <property type="entry name" value="Peptidase_M1"/>
    <property type="match status" value="2"/>
</dbReference>
<feature type="site" description="Transition state stabilizer" evidence="10">
    <location>
        <position position="539"/>
    </location>
</feature>
<evidence type="ECO:0000313" key="15">
    <source>
        <dbReference type="EMBL" id="KAK3280913.1"/>
    </source>
</evidence>
<evidence type="ECO:0000256" key="9">
    <source>
        <dbReference type="PIRSR" id="PIRSR634016-3"/>
    </source>
</evidence>
<feature type="domain" description="Aminopeptidase N-like N-terminal" evidence="14">
    <location>
        <begin position="221"/>
        <end position="304"/>
    </location>
</feature>
<dbReference type="AlphaFoldDB" id="A0AAE0GN17"/>
<comment type="cofactor">
    <cofactor evidence="9">
        <name>Zn(2+)</name>
        <dbReference type="ChEBI" id="CHEBI:29105"/>
    </cofactor>
    <text evidence="9">Binds 1 zinc ion per subunit.</text>
</comment>
<dbReference type="GO" id="GO:0070006">
    <property type="term" value="F:metalloaminopeptidase activity"/>
    <property type="evidence" value="ECO:0007669"/>
    <property type="project" value="TreeGrafter"/>
</dbReference>
<feature type="signal peptide" evidence="12">
    <location>
        <begin position="1"/>
        <end position="21"/>
    </location>
</feature>
<evidence type="ECO:0000256" key="4">
    <source>
        <dbReference type="ARBA" id="ARBA00022723"/>
    </source>
</evidence>
<dbReference type="InterPro" id="IPR001930">
    <property type="entry name" value="Peptidase_M1"/>
</dbReference>
<dbReference type="GO" id="GO:0042277">
    <property type="term" value="F:peptide binding"/>
    <property type="evidence" value="ECO:0007669"/>
    <property type="project" value="TreeGrafter"/>
</dbReference>
<comment type="caution">
    <text evidence="15">The sequence shown here is derived from an EMBL/GenBank/DDBJ whole genome shotgun (WGS) entry which is preliminary data.</text>
</comment>
<keyword evidence="12" id="KW-0732">Signal</keyword>
<dbReference type="InterPro" id="IPR014782">
    <property type="entry name" value="Peptidase_M1_dom"/>
</dbReference>
<keyword evidence="4 9" id="KW-0479">Metal-binding</keyword>
<feature type="active site" description="Proton acceptor" evidence="8">
    <location>
        <position position="424"/>
    </location>
</feature>
<evidence type="ECO:0008006" key="17">
    <source>
        <dbReference type="Google" id="ProtNLM"/>
    </source>
</evidence>
<comment type="similarity">
    <text evidence="1">Belongs to the peptidase M1 family.</text>
</comment>
<evidence type="ECO:0000256" key="10">
    <source>
        <dbReference type="PIRSR" id="PIRSR634016-4"/>
    </source>
</evidence>
<keyword evidence="6 9" id="KW-0862">Zinc</keyword>
<dbReference type="SUPFAM" id="SSF55486">
    <property type="entry name" value="Metalloproteases ('zincins'), catalytic domain"/>
    <property type="match status" value="1"/>
</dbReference>
<evidence type="ECO:0000313" key="16">
    <source>
        <dbReference type="Proteomes" id="UP001190700"/>
    </source>
</evidence>
<dbReference type="InterPro" id="IPR027268">
    <property type="entry name" value="Peptidase_M4/M1_CTD_sf"/>
</dbReference>
<feature type="chain" id="PRO_5041908700" description="Aminopeptidase" evidence="12">
    <location>
        <begin position="22"/>
        <end position="1067"/>
    </location>
</feature>
<evidence type="ECO:0000256" key="7">
    <source>
        <dbReference type="ARBA" id="ARBA00023049"/>
    </source>
</evidence>
<keyword evidence="5" id="KW-0378">Hydrolase</keyword>
<dbReference type="PANTHER" id="PTHR11533:SF174">
    <property type="entry name" value="PUROMYCIN-SENSITIVE AMINOPEPTIDASE-RELATED"/>
    <property type="match status" value="1"/>
</dbReference>
<dbReference type="GO" id="GO:0043171">
    <property type="term" value="P:peptide catabolic process"/>
    <property type="evidence" value="ECO:0007669"/>
    <property type="project" value="TreeGrafter"/>
</dbReference>
<dbReference type="GO" id="GO:0006508">
    <property type="term" value="P:proteolysis"/>
    <property type="evidence" value="ECO:0007669"/>
    <property type="project" value="UniProtKB-KW"/>
</dbReference>
<protein>
    <recommendedName>
        <fullName evidence="17">Aminopeptidase</fullName>
    </recommendedName>
</protein>
<dbReference type="Proteomes" id="UP001190700">
    <property type="component" value="Unassembled WGS sequence"/>
</dbReference>
<evidence type="ECO:0000256" key="2">
    <source>
        <dbReference type="ARBA" id="ARBA00022438"/>
    </source>
</evidence>
<gene>
    <name evidence="15" type="ORF">CYMTET_11272</name>
</gene>
<feature type="region of interest" description="Disordered" evidence="11">
    <location>
        <begin position="821"/>
        <end position="845"/>
    </location>
</feature>
<feature type="domain" description="Peptidase M1 membrane alanine aminopeptidase" evidence="13">
    <location>
        <begin position="531"/>
        <end position="586"/>
    </location>
</feature>
<organism evidence="15 16">
    <name type="scientific">Cymbomonas tetramitiformis</name>
    <dbReference type="NCBI Taxonomy" id="36881"/>
    <lineage>
        <taxon>Eukaryota</taxon>
        <taxon>Viridiplantae</taxon>
        <taxon>Chlorophyta</taxon>
        <taxon>Pyramimonadophyceae</taxon>
        <taxon>Pyramimonadales</taxon>
        <taxon>Pyramimonadaceae</taxon>
        <taxon>Cymbomonas</taxon>
    </lineage>
</organism>
<feature type="binding site" evidence="9">
    <location>
        <position position="427"/>
    </location>
    <ligand>
        <name>Zn(2+)</name>
        <dbReference type="ChEBI" id="CHEBI:29105"/>
        <note>catalytic</note>
    </ligand>
</feature>
<evidence type="ECO:0000256" key="1">
    <source>
        <dbReference type="ARBA" id="ARBA00010136"/>
    </source>
</evidence>
<dbReference type="GO" id="GO:0008270">
    <property type="term" value="F:zinc ion binding"/>
    <property type="evidence" value="ECO:0007669"/>
    <property type="project" value="InterPro"/>
</dbReference>
<evidence type="ECO:0000256" key="5">
    <source>
        <dbReference type="ARBA" id="ARBA00022801"/>
    </source>
</evidence>
<dbReference type="Gene3D" id="1.25.50.20">
    <property type="match status" value="1"/>
</dbReference>
<dbReference type="Pfam" id="PF17900">
    <property type="entry name" value="Peptidase_M1_N"/>
    <property type="match status" value="1"/>
</dbReference>
<sequence>MCLPARISVLLLAATIHIAASDTLSFPCITNTTNPSYLPSSVIPSHYSLLLSLPDPNDASNTSSALPFTGSISINVTAAASTSCVVLHAGADMSIMGAIVGGVKLGPAAITHDRVSQMLTLSLGSSGLAQGAKSLVYVEFSAVIRDDTNPASYDTGGHGIFLSPNTVPPPDSPDSPIASPDEVASSLWRLKTGQRRQATGQSLLAPWREALKAARADGSLLMIATQFEQSDARGCFPSFDEPAYKAYFEARIEVPLEGRGKRVAVPPLTVLFNTAEAEPALIDYQRGIKVFRFRRTMNPLPTYLIALAVGNFDFIQRTSRGIRYRVYTPPGYAAWAALAMNATVHAVEFFGDRYGFDYSRMNSKLDSISVGGIDMDAMENQGLCTYAPPMLLLNPNASALPPTPISSWGRYGQAHLITLVTSHEILHMWFGDTVTMRDWDQEYLNEGFARAMQYYAADDLIPEWDFYSRTGRSTATTNSWLRFTYEVAQGLDSTGTAPAIVYPLPGGGDQPPFPKQQLKMEEGLMQDPSKAPLFSKIFYEKGAAVNRMVATHVGWDHWDEALGAHLNAHQWQNPTVEDLMRSLAPAFASVGSPPAMESMLPWLRQPGYPVITLSLESTATATLLHASQLPISRYLPSASEPSIWWIPLRVSVAGSKSFVFEFNSSRAVMDISNKFSAPPDSHTGEHKAAASLIVGDPAFWGMFIVRYKQSAQWESRITGVASSLETKPDYARALCKQIFLLVTMSHEPVSLLTKMIESLAQKLGANPVIGGYKGTGDFYTMILEQAEKLIVMLSYVDNAASGDFVTAMRSLVGPLAERLGFESTDTPPPTAVSSSASSVPWPEKEDAGVELRGRTALRPVALLNAVAYGNPATVKAALVRFRARVAGGGVKSSTDQSSERAVYLAGMRYGLQNDTVALQKLVFSTSPANPDFNNMLFGLLAGATSENLGCGIGLDAIHSTILNDKAAIVKAFSIMLQYAPPSCRARVWEPLSTTALKLWAEIGADATKTITEALSLLTTVDGLANATSLLATQNASVMPAGTAHSILTQVKINIDIVATNGGSNNFN</sequence>
<evidence type="ECO:0000259" key="14">
    <source>
        <dbReference type="Pfam" id="PF17900"/>
    </source>
</evidence>
<evidence type="ECO:0000256" key="11">
    <source>
        <dbReference type="SAM" id="MobiDB-lite"/>
    </source>
</evidence>
<dbReference type="GO" id="GO:0005615">
    <property type="term" value="C:extracellular space"/>
    <property type="evidence" value="ECO:0007669"/>
    <property type="project" value="TreeGrafter"/>
</dbReference>
<dbReference type="EMBL" id="LGRX02004201">
    <property type="protein sequence ID" value="KAK3280913.1"/>
    <property type="molecule type" value="Genomic_DNA"/>
</dbReference>
<keyword evidence="3" id="KW-0645">Protease</keyword>
<evidence type="ECO:0000256" key="6">
    <source>
        <dbReference type="ARBA" id="ARBA00022833"/>
    </source>
</evidence>
<keyword evidence="7" id="KW-0482">Metalloprotease</keyword>
<accession>A0AAE0GN17</accession>
<dbReference type="InterPro" id="IPR034016">
    <property type="entry name" value="M1_APN-typ"/>
</dbReference>
<dbReference type="SUPFAM" id="SSF63737">
    <property type="entry name" value="Leukotriene A4 hydrolase N-terminal domain"/>
    <property type="match status" value="2"/>
</dbReference>
<dbReference type="Gene3D" id="2.60.40.1730">
    <property type="entry name" value="tricorn interacting facor f3 domain"/>
    <property type="match status" value="1"/>
</dbReference>
<evidence type="ECO:0000259" key="13">
    <source>
        <dbReference type="Pfam" id="PF01433"/>
    </source>
</evidence>
<feature type="binding site" evidence="9">
    <location>
        <position position="423"/>
    </location>
    <ligand>
        <name>Zn(2+)</name>
        <dbReference type="ChEBI" id="CHEBI:29105"/>
        <note>catalytic</note>
    </ligand>
</feature>
<dbReference type="InterPro" id="IPR042097">
    <property type="entry name" value="Aminopeptidase_N-like_N_sf"/>
</dbReference>
<reference evidence="15 16" key="1">
    <citation type="journal article" date="2015" name="Genome Biol. Evol.">
        <title>Comparative Genomics of a Bacterivorous Green Alga Reveals Evolutionary Causalities and Consequences of Phago-Mixotrophic Mode of Nutrition.</title>
        <authorList>
            <person name="Burns J.A."/>
            <person name="Paasch A."/>
            <person name="Narechania A."/>
            <person name="Kim E."/>
        </authorList>
    </citation>
    <scope>NUCLEOTIDE SEQUENCE [LARGE SCALE GENOMIC DNA]</scope>
    <source>
        <strain evidence="15 16">PLY_AMNH</strain>
    </source>
</reference>
<keyword evidence="16" id="KW-1185">Reference proteome</keyword>
<dbReference type="InterPro" id="IPR045357">
    <property type="entry name" value="Aminopeptidase_N-like_N"/>
</dbReference>
<dbReference type="PANTHER" id="PTHR11533">
    <property type="entry name" value="PROTEASE M1 ZINC METALLOPROTEASE"/>
    <property type="match status" value="1"/>
</dbReference>
<keyword evidence="2" id="KW-0031">Aminopeptidase</keyword>
<dbReference type="GO" id="GO:0016020">
    <property type="term" value="C:membrane"/>
    <property type="evidence" value="ECO:0007669"/>
    <property type="project" value="TreeGrafter"/>
</dbReference>
<feature type="compositionally biased region" description="Low complexity" evidence="11">
    <location>
        <begin position="831"/>
        <end position="840"/>
    </location>
</feature>
<dbReference type="Gene3D" id="1.10.390.10">
    <property type="entry name" value="Neutral Protease Domain 2"/>
    <property type="match status" value="1"/>
</dbReference>
<dbReference type="CDD" id="cd09601">
    <property type="entry name" value="M1_APN-Q_like"/>
    <property type="match status" value="1"/>
</dbReference>
<evidence type="ECO:0000256" key="12">
    <source>
        <dbReference type="SAM" id="SignalP"/>
    </source>
</evidence>
<feature type="binding site" evidence="9">
    <location>
        <position position="446"/>
    </location>
    <ligand>
        <name>Zn(2+)</name>
        <dbReference type="ChEBI" id="CHEBI:29105"/>
        <note>catalytic</note>
    </ligand>
</feature>